<keyword evidence="2" id="KW-1185">Reference proteome</keyword>
<sequence length="326" mass="34736">MSLSSVSHEITNIPHLLNPVEKLTLGFRAKTWQNSKKFLIISSLGLGLLLSYGCSQNSASQQNEDFTNNSLEGTYAMVDLGQGGQATVVGTTLATFDGQGKFEGRTIQSFPGQDVGSPRRMNQATFSGQYQVEGNGNGTGMIATNLPDGSTNNNNLNFVITKAQRVNQELQAEEFYLIPEQLVPAGNLMTVMGKRLPDGVQFSNASLKGNYGYRIVGQDGQIPQSGEGVLTCDGQGNCTGKININQPATSGQGRAVVATDVVRPYTINGDGTGTATPANESAMLLLITKADVVNNNAVAQEVFFIVQDVDTTTQNLVTGWMTKLPD</sequence>
<dbReference type="KEGG" id="cyp:PCC8801_0366"/>
<dbReference type="EMBL" id="CP001287">
    <property type="protein sequence ID" value="ACK64464.1"/>
    <property type="molecule type" value="Genomic_DNA"/>
</dbReference>
<dbReference type="RefSeq" id="WP_012593741.1">
    <property type="nucleotide sequence ID" value="NC_011726.1"/>
</dbReference>
<evidence type="ECO:0000313" key="2">
    <source>
        <dbReference type="Proteomes" id="UP000008204"/>
    </source>
</evidence>
<dbReference type="AlphaFoldDB" id="B7K3E4"/>
<evidence type="ECO:0000313" key="1">
    <source>
        <dbReference type="EMBL" id="ACK64464.1"/>
    </source>
</evidence>
<organism evidence="1 2">
    <name type="scientific">Rippkaea orientalis (strain PCC 8801 / RF-1)</name>
    <name type="common">Cyanothece sp. (strain PCC 8801)</name>
    <dbReference type="NCBI Taxonomy" id="41431"/>
    <lineage>
        <taxon>Bacteria</taxon>
        <taxon>Bacillati</taxon>
        <taxon>Cyanobacteriota</taxon>
        <taxon>Cyanophyceae</taxon>
        <taxon>Oscillatoriophycideae</taxon>
        <taxon>Chroococcales</taxon>
        <taxon>Aphanothecaceae</taxon>
        <taxon>Rippkaea</taxon>
        <taxon>Rippkaea orientalis</taxon>
    </lineage>
</organism>
<dbReference type="HOGENOM" id="CLU_851833_0_0_3"/>
<dbReference type="OrthoDB" id="129611at2"/>
<dbReference type="Proteomes" id="UP000008204">
    <property type="component" value="Chromosome"/>
</dbReference>
<name>B7K3E4_RIPO1</name>
<protein>
    <submittedName>
        <fullName evidence="1">Uncharacterized protein</fullName>
    </submittedName>
</protein>
<dbReference type="STRING" id="41431.PCC8801_0366"/>
<accession>B7K3E4</accession>
<reference evidence="2" key="1">
    <citation type="journal article" date="2011" name="MBio">
        <title>Novel metabolic attributes of the genus Cyanothece, comprising a group of unicellular nitrogen-fixing Cyanobacteria.</title>
        <authorList>
            <person name="Bandyopadhyay A."/>
            <person name="Elvitigala T."/>
            <person name="Welsh E."/>
            <person name="Stockel J."/>
            <person name="Liberton M."/>
            <person name="Min H."/>
            <person name="Sherman L.A."/>
            <person name="Pakrasi H.B."/>
        </authorList>
    </citation>
    <scope>NUCLEOTIDE SEQUENCE [LARGE SCALE GENOMIC DNA]</scope>
    <source>
        <strain evidence="2">PCC 8801</strain>
    </source>
</reference>
<proteinExistence type="predicted"/>
<gene>
    <name evidence="1" type="ordered locus">PCC8801_0366</name>
</gene>